<reference evidence="3" key="1">
    <citation type="journal article" date="2019" name="Int. J. Syst. Evol. Microbiol.">
        <title>The Global Catalogue of Microorganisms (GCM) 10K type strain sequencing project: providing services to taxonomists for standard genome sequencing and annotation.</title>
        <authorList>
            <consortium name="The Broad Institute Genomics Platform"/>
            <consortium name="The Broad Institute Genome Sequencing Center for Infectious Disease"/>
            <person name="Wu L."/>
            <person name="Ma J."/>
        </authorList>
    </citation>
    <scope>NUCLEOTIDE SEQUENCE [LARGE SCALE GENOMIC DNA]</scope>
    <source>
        <strain evidence="3">CGMCC 1.16455</strain>
    </source>
</reference>
<keyword evidence="1" id="KW-1133">Transmembrane helix</keyword>
<organism evidence="2 3">
    <name type="scientific">Brachybacterium tyrofermentans</name>
    <dbReference type="NCBI Taxonomy" id="47848"/>
    <lineage>
        <taxon>Bacteria</taxon>
        <taxon>Bacillati</taxon>
        <taxon>Actinomycetota</taxon>
        <taxon>Actinomycetes</taxon>
        <taxon>Micrococcales</taxon>
        <taxon>Dermabacteraceae</taxon>
        <taxon>Brachybacterium</taxon>
    </lineage>
</organism>
<keyword evidence="1" id="KW-0812">Transmembrane</keyword>
<keyword evidence="1" id="KW-0472">Membrane</keyword>
<evidence type="ECO:0000256" key="1">
    <source>
        <dbReference type="SAM" id="Phobius"/>
    </source>
</evidence>
<name>A0ABW0FFM1_9MICO</name>
<feature type="transmembrane region" description="Helical" evidence="1">
    <location>
        <begin position="7"/>
        <end position="37"/>
    </location>
</feature>
<comment type="caution">
    <text evidence="2">The sequence shown here is derived from an EMBL/GenBank/DDBJ whole genome shotgun (WGS) entry which is preliminary data.</text>
</comment>
<keyword evidence="3" id="KW-1185">Reference proteome</keyword>
<evidence type="ECO:0000313" key="2">
    <source>
        <dbReference type="EMBL" id="MFC5297813.1"/>
    </source>
</evidence>
<accession>A0ABW0FFM1</accession>
<protein>
    <recommendedName>
        <fullName evidence="4">DUF2975 domain-containing protein</fullName>
    </recommendedName>
</protein>
<sequence>MRPHRRYGILCLLAAACWALTVVMVVVGLLVGVYSAFLGASAVLTPSPSDERDGQLAFGVLIAVTVGAAALAVLTLVLDAVVGVMSMRRIGGRAHPAAVPVISLVAVAVSTVVPVLITTLALTAGALELQQAAVGAWWLLAGTLVLLAPWARTAQLIGGIIETASPRSQPPDVGPLP</sequence>
<feature type="transmembrane region" description="Helical" evidence="1">
    <location>
        <begin position="57"/>
        <end position="85"/>
    </location>
</feature>
<dbReference type="Proteomes" id="UP001595937">
    <property type="component" value="Unassembled WGS sequence"/>
</dbReference>
<evidence type="ECO:0008006" key="4">
    <source>
        <dbReference type="Google" id="ProtNLM"/>
    </source>
</evidence>
<dbReference type="PROSITE" id="PS51257">
    <property type="entry name" value="PROKAR_LIPOPROTEIN"/>
    <property type="match status" value="1"/>
</dbReference>
<evidence type="ECO:0000313" key="3">
    <source>
        <dbReference type="Proteomes" id="UP001595937"/>
    </source>
</evidence>
<dbReference type="GeneID" id="303297205"/>
<dbReference type="RefSeq" id="WP_343923768.1">
    <property type="nucleotide sequence ID" value="NZ_BAAAIR010000034.1"/>
</dbReference>
<feature type="transmembrane region" description="Helical" evidence="1">
    <location>
        <begin position="134"/>
        <end position="151"/>
    </location>
</feature>
<dbReference type="EMBL" id="JBHSLN010000023">
    <property type="protein sequence ID" value="MFC5297813.1"/>
    <property type="molecule type" value="Genomic_DNA"/>
</dbReference>
<gene>
    <name evidence="2" type="ORF">ACFPK8_09855</name>
</gene>
<feature type="transmembrane region" description="Helical" evidence="1">
    <location>
        <begin position="97"/>
        <end position="122"/>
    </location>
</feature>
<proteinExistence type="predicted"/>